<evidence type="ECO:0000256" key="2">
    <source>
        <dbReference type="ARBA" id="ARBA00022475"/>
    </source>
</evidence>
<sequence length="500" mass="57419">MKINKILEIILLFFIICIALLPRSIEVLNKNYIFGFDQGRDYLAVKNIVVDHKPTLIGSEVGAGGAGLNGIFQGPLYYYFLSIPFLLTKGDPYGGVVLMFVLSVLSVVFSYLFGKKVLGTIGGLIAGLLFALSPMFIAQARFTWNSNPSTLFILLAFCFAYLGIKKKNKYIFLSSFFAGFVYNFQFAVSIPLSVSIFLFYIFIVKLRDIKKYLILFSGFIIAFLPGLLFELRHGFMGIGGFAKYLFGSKEAGASFLPSQRIVVDHISSFFNAFMDVFPKNIMPQQILFLIVLIPAAYYLYKEKNLELRKFVTFLFLLFPVYFLVFLFFRNTIWVYYLIALNAAYILLFSYSVASSFKKNNYLLNLFYILFLLFVVLKTLPALINVFIYDYRDYGGTAKIRGKTDAIDFIYSDAKGEKFSLFIFSPPIYVYPYDYILWWHAKEKFGYVPDNIKAGTFYLLIEKDNDELWYKGWLETVIKDGTVIWEKTLSSGFIVQKRIGK</sequence>
<dbReference type="Proteomes" id="UP000034701">
    <property type="component" value="Unassembled WGS sequence"/>
</dbReference>
<evidence type="ECO:0000256" key="3">
    <source>
        <dbReference type="ARBA" id="ARBA00022676"/>
    </source>
</evidence>
<feature type="transmembrane region" description="Helical" evidence="8">
    <location>
        <begin position="61"/>
        <end position="81"/>
    </location>
</feature>
<evidence type="ECO:0000256" key="8">
    <source>
        <dbReference type="SAM" id="Phobius"/>
    </source>
</evidence>
<gene>
    <name evidence="10" type="ORF">US45_C0001G0008</name>
</gene>
<reference evidence="10 11" key="1">
    <citation type="journal article" date="2015" name="Nature">
        <title>rRNA introns, odd ribosomes, and small enigmatic genomes across a large radiation of phyla.</title>
        <authorList>
            <person name="Brown C.T."/>
            <person name="Hug L.A."/>
            <person name="Thomas B.C."/>
            <person name="Sharon I."/>
            <person name="Castelle C.J."/>
            <person name="Singh A."/>
            <person name="Wilkins M.J."/>
            <person name="Williams K.H."/>
            <person name="Banfield J.F."/>
        </authorList>
    </citation>
    <scope>NUCLEOTIDE SEQUENCE [LARGE SCALE GENOMIC DNA]</scope>
</reference>
<feature type="transmembrane region" description="Helical" evidence="8">
    <location>
        <begin position="365"/>
        <end position="388"/>
    </location>
</feature>
<keyword evidence="5 8" id="KW-0812">Transmembrane</keyword>
<accession>A0A0G0JB68</accession>
<evidence type="ECO:0000259" key="9">
    <source>
        <dbReference type="Pfam" id="PF13231"/>
    </source>
</evidence>
<comment type="caution">
    <text evidence="10">The sequence shown here is derived from an EMBL/GenBank/DDBJ whole genome shotgun (WGS) entry which is preliminary data.</text>
</comment>
<keyword evidence="7 8" id="KW-0472">Membrane</keyword>
<evidence type="ECO:0000256" key="6">
    <source>
        <dbReference type="ARBA" id="ARBA00022989"/>
    </source>
</evidence>
<keyword evidence="3" id="KW-0328">Glycosyltransferase</keyword>
<dbReference type="GO" id="GO:0005886">
    <property type="term" value="C:plasma membrane"/>
    <property type="evidence" value="ECO:0007669"/>
    <property type="project" value="UniProtKB-SubCell"/>
</dbReference>
<feature type="transmembrane region" description="Helical" evidence="8">
    <location>
        <begin position="170"/>
        <end position="200"/>
    </location>
</feature>
<feature type="transmembrane region" description="Helical" evidence="8">
    <location>
        <begin position="149"/>
        <end position="164"/>
    </location>
</feature>
<evidence type="ECO:0000256" key="7">
    <source>
        <dbReference type="ARBA" id="ARBA00023136"/>
    </source>
</evidence>
<evidence type="ECO:0000256" key="4">
    <source>
        <dbReference type="ARBA" id="ARBA00022679"/>
    </source>
</evidence>
<dbReference type="PANTHER" id="PTHR33908:SF11">
    <property type="entry name" value="MEMBRANE PROTEIN"/>
    <property type="match status" value="1"/>
</dbReference>
<evidence type="ECO:0000313" key="10">
    <source>
        <dbReference type="EMBL" id="KKQ33969.1"/>
    </source>
</evidence>
<feature type="transmembrane region" description="Helical" evidence="8">
    <location>
        <begin position="7"/>
        <end position="25"/>
    </location>
</feature>
<keyword evidence="4 10" id="KW-0808">Transferase</keyword>
<organism evidence="10 11">
    <name type="scientific">Candidatus Nomurabacteria bacterium GW2011_GWA1_37_20</name>
    <dbReference type="NCBI Taxonomy" id="1618729"/>
    <lineage>
        <taxon>Bacteria</taxon>
        <taxon>Candidatus Nomuraibacteriota</taxon>
    </lineage>
</organism>
<dbReference type="GO" id="GO:0016763">
    <property type="term" value="F:pentosyltransferase activity"/>
    <property type="evidence" value="ECO:0007669"/>
    <property type="project" value="TreeGrafter"/>
</dbReference>
<keyword evidence="2" id="KW-1003">Cell membrane</keyword>
<name>A0A0G0JB68_9BACT</name>
<feature type="transmembrane region" description="Helical" evidence="8">
    <location>
        <begin position="93"/>
        <end position="112"/>
    </location>
</feature>
<dbReference type="EMBL" id="LBTA01000001">
    <property type="protein sequence ID" value="KKQ33969.1"/>
    <property type="molecule type" value="Genomic_DNA"/>
</dbReference>
<evidence type="ECO:0000256" key="5">
    <source>
        <dbReference type="ARBA" id="ARBA00022692"/>
    </source>
</evidence>
<proteinExistence type="predicted"/>
<dbReference type="GO" id="GO:0009103">
    <property type="term" value="P:lipopolysaccharide biosynthetic process"/>
    <property type="evidence" value="ECO:0007669"/>
    <property type="project" value="UniProtKB-ARBA"/>
</dbReference>
<keyword evidence="6 8" id="KW-1133">Transmembrane helix</keyword>
<dbReference type="AlphaFoldDB" id="A0A0G0JB68"/>
<feature type="domain" description="Glycosyltransferase RgtA/B/C/D-like" evidence="9">
    <location>
        <begin position="74"/>
        <end position="226"/>
    </location>
</feature>
<feature type="transmembrane region" description="Helical" evidence="8">
    <location>
        <begin position="281"/>
        <end position="300"/>
    </location>
</feature>
<feature type="transmembrane region" description="Helical" evidence="8">
    <location>
        <begin position="307"/>
        <end position="328"/>
    </location>
</feature>
<comment type="subcellular location">
    <subcellularLocation>
        <location evidence="1">Cell membrane</location>
        <topology evidence="1">Multi-pass membrane protein</topology>
    </subcellularLocation>
</comment>
<dbReference type="InterPro" id="IPR050297">
    <property type="entry name" value="LipidA_mod_glycosyltrf_83"/>
</dbReference>
<evidence type="ECO:0000313" key="11">
    <source>
        <dbReference type="Proteomes" id="UP000034701"/>
    </source>
</evidence>
<feature type="transmembrane region" description="Helical" evidence="8">
    <location>
        <begin position="212"/>
        <end position="229"/>
    </location>
</feature>
<evidence type="ECO:0000256" key="1">
    <source>
        <dbReference type="ARBA" id="ARBA00004651"/>
    </source>
</evidence>
<dbReference type="InterPro" id="IPR038731">
    <property type="entry name" value="RgtA/B/C-like"/>
</dbReference>
<dbReference type="PANTHER" id="PTHR33908">
    <property type="entry name" value="MANNOSYLTRANSFERASE YKCB-RELATED"/>
    <property type="match status" value="1"/>
</dbReference>
<protein>
    <submittedName>
        <fullName evidence="10">Glycosyl transferase family 39</fullName>
    </submittedName>
</protein>
<feature type="transmembrane region" description="Helical" evidence="8">
    <location>
        <begin position="118"/>
        <end position="137"/>
    </location>
</feature>
<dbReference type="Pfam" id="PF13231">
    <property type="entry name" value="PMT_2"/>
    <property type="match status" value="1"/>
</dbReference>
<feature type="transmembrane region" description="Helical" evidence="8">
    <location>
        <begin position="334"/>
        <end position="353"/>
    </location>
</feature>